<evidence type="ECO:0000256" key="1">
    <source>
        <dbReference type="ARBA" id="ARBA00005664"/>
    </source>
</evidence>
<keyword evidence="2" id="KW-0328">Glycosyltransferase</keyword>
<comment type="similarity">
    <text evidence="1">Belongs to the glycosyltransferase 34 family.</text>
</comment>
<organism evidence="4 5">
    <name type="scientific">Durusdinium trenchii</name>
    <dbReference type="NCBI Taxonomy" id="1381693"/>
    <lineage>
        <taxon>Eukaryota</taxon>
        <taxon>Sar</taxon>
        <taxon>Alveolata</taxon>
        <taxon>Dinophyceae</taxon>
        <taxon>Suessiales</taxon>
        <taxon>Symbiodiniaceae</taxon>
        <taxon>Durusdinium</taxon>
    </lineage>
</organism>
<dbReference type="EMBL" id="CAXAMM010012292">
    <property type="protein sequence ID" value="CAK9028507.1"/>
    <property type="molecule type" value="Genomic_DNA"/>
</dbReference>
<sequence>MSFLLVTAFDDAYDVGFLCAASHEAYAQKHGYEQKSWILTPDDFKDLCQGRAPQWAKVALLQRLLHAIPGAKAEAVQPSWIVWLDADALLLDFETRLEDLLEDFDLILAEDMSCASELNTGVMFVRTSSTWVATLLDEVWKNADPRWYHRPFHEQTALSARLCAVPRGTHASGTLWWSWQGGPRRKVLAGRVLVLDCGTLNFKHPEQRPFAIHLVDDHRRFGGPSKAERVKALLQQPKHQRGCVAVAAGAEASCPALVEARRVWNASIAVPVDVPAASDELAGADAWCPIPRADANAWDGCQRPVVLDRW</sequence>
<dbReference type="InterPro" id="IPR029044">
    <property type="entry name" value="Nucleotide-diphossugar_trans"/>
</dbReference>
<name>A0ABP0KRC2_9DINO</name>
<reference evidence="4 5" key="1">
    <citation type="submission" date="2024-02" db="EMBL/GenBank/DDBJ databases">
        <authorList>
            <person name="Chen Y."/>
            <person name="Shah S."/>
            <person name="Dougan E. K."/>
            <person name="Thang M."/>
            <person name="Chan C."/>
        </authorList>
    </citation>
    <scope>NUCLEOTIDE SEQUENCE [LARGE SCALE GENOMIC DNA]</scope>
</reference>
<dbReference type="InterPro" id="IPR008630">
    <property type="entry name" value="Glyco_trans_34"/>
</dbReference>
<evidence type="ECO:0000313" key="4">
    <source>
        <dbReference type="EMBL" id="CAK9028507.1"/>
    </source>
</evidence>
<dbReference type="Pfam" id="PF05637">
    <property type="entry name" value="Glyco_transf_34"/>
    <property type="match status" value="1"/>
</dbReference>
<evidence type="ECO:0000313" key="5">
    <source>
        <dbReference type="Proteomes" id="UP001642464"/>
    </source>
</evidence>
<evidence type="ECO:0000256" key="2">
    <source>
        <dbReference type="ARBA" id="ARBA00022676"/>
    </source>
</evidence>
<protein>
    <submittedName>
        <fullName evidence="4">Uncharacterized protein</fullName>
    </submittedName>
</protein>
<dbReference type="PANTHER" id="PTHR31306">
    <property type="entry name" value="ALPHA-1,6-MANNOSYLTRANSFERASE MNN11-RELATED"/>
    <property type="match status" value="1"/>
</dbReference>
<dbReference type="Gene3D" id="3.90.550.10">
    <property type="entry name" value="Spore Coat Polysaccharide Biosynthesis Protein SpsA, Chain A"/>
    <property type="match status" value="1"/>
</dbReference>
<dbReference type="SUPFAM" id="SSF53448">
    <property type="entry name" value="Nucleotide-diphospho-sugar transferases"/>
    <property type="match status" value="1"/>
</dbReference>
<comment type="caution">
    <text evidence="4">The sequence shown here is derived from an EMBL/GenBank/DDBJ whole genome shotgun (WGS) entry which is preliminary data.</text>
</comment>
<keyword evidence="5" id="KW-1185">Reference proteome</keyword>
<dbReference type="PANTHER" id="PTHR31306:SF4">
    <property type="entry name" value="ALPHA-1,2-GALACTOSYLTRANSFERASE"/>
    <property type="match status" value="1"/>
</dbReference>
<keyword evidence="3" id="KW-0808">Transferase</keyword>
<dbReference type="Proteomes" id="UP001642464">
    <property type="component" value="Unassembled WGS sequence"/>
</dbReference>
<gene>
    <name evidence="4" type="ORF">SCF082_LOCUS18392</name>
</gene>
<evidence type="ECO:0000256" key="3">
    <source>
        <dbReference type="ARBA" id="ARBA00022679"/>
    </source>
</evidence>
<accession>A0ABP0KRC2</accession>
<proteinExistence type="inferred from homology"/>